<dbReference type="InterPro" id="IPR013087">
    <property type="entry name" value="Znf_C2H2_type"/>
</dbReference>
<feature type="compositionally biased region" description="Low complexity" evidence="12">
    <location>
        <begin position="512"/>
        <end position="528"/>
    </location>
</feature>
<dbReference type="InterPro" id="IPR036236">
    <property type="entry name" value="Znf_C2H2_sf"/>
</dbReference>
<feature type="compositionally biased region" description="Low complexity" evidence="12">
    <location>
        <begin position="549"/>
        <end position="576"/>
    </location>
</feature>
<evidence type="ECO:0000256" key="4">
    <source>
        <dbReference type="ARBA" id="ARBA00022737"/>
    </source>
</evidence>
<evidence type="ECO:0000256" key="3">
    <source>
        <dbReference type="ARBA" id="ARBA00022723"/>
    </source>
</evidence>
<dbReference type="PANTHER" id="PTHR24381">
    <property type="entry name" value="ZINC FINGER PROTEIN"/>
    <property type="match status" value="1"/>
</dbReference>
<feature type="domain" description="C2H2-type" evidence="13">
    <location>
        <begin position="328"/>
        <end position="350"/>
    </location>
</feature>
<feature type="region of interest" description="Disordered" evidence="12">
    <location>
        <begin position="512"/>
        <end position="531"/>
    </location>
</feature>
<feature type="domain" description="C2H2-type" evidence="13">
    <location>
        <begin position="635"/>
        <end position="659"/>
    </location>
</feature>
<reference evidence="15" key="1">
    <citation type="submission" date="2013-03" db="EMBL/GenBank/DDBJ databases">
        <title>The Genome Sequence of Anopheles minimus MINIMUS1.</title>
        <authorList>
            <consortium name="The Broad Institute Genomics Platform"/>
            <person name="Neafsey D.E."/>
            <person name="Walton C."/>
            <person name="Walker B."/>
            <person name="Young S.K."/>
            <person name="Zeng Q."/>
            <person name="Gargeya S."/>
            <person name="Fitzgerald M."/>
            <person name="Haas B."/>
            <person name="Abouelleil A."/>
            <person name="Allen A.W."/>
            <person name="Alvarado L."/>
            <person name="Arachchi H.M."/>
            <person name="Berlin A.M."/>
            <person name="Chapman S.B."/>
            <person name="Gainer-Dewar J."/>
            <person name="Goldberg J."/>
            <person name="Griggs A."/>
            <person name="Gujja S."/>
            <person name="Hansen M."/>
            <person name="Howarth C."/>
            <person name="Imamovic A."/>
            <person name="Ireland A."/>
            <person name="Larimer J."/>
            <person name="McCowan C."/>
            <person name="Murphy C."/>
            <person name="Pearson M."/>
            <person name="Poon T.W."/>
            <person name="Priest M."/>
            <person name="Roberts A."/>
            <person name="Saif S."/>
            <person name="Shea T."/>
            <person name="Sisk P."/>
            <person name="Sykes S."/>
            <person name="Wortman J."/>
            <person name="Nusbaum C."/>
            <person name="Birren B."/>
        </authorList>
    </citation>
    <scope>NUCLEOTIDE SEQUENCE [LARGE SCALE GENOMIC DNA]</scope>
    <source>
        <strain evidence="15">MINIMUS1</strain>
    </source>
</reference>
<evidence type="ECO:0000256" key="8">
    <source>
        <dbReference type="ARBA" id="ARBA00023125"/>
    </source>
</evidence>
<dbReference type="FunFam" id="3.30.160.60:FF:002716">
    <property type="entry name" value="Zinc finger protein 212"/>
    <property type="match status" value="1"/>
</dbReference>
<evidence type="ECO:0000313" key="14">
    <source>
        <dbReference type="EnsemblMetazoa" id="AMIN002510-PA"/>
    </source>
</evidence>
<evidence type="ECO:0000256" key="6">
    <source>
        <dbReference type="ARBA" id="ARBA00022833"/>
    </source>
</evidence>
<feature type="domain" description="C2H2-type" evidence="13">
    <location>
        <begin position="212"/>
        <end position="239"/>
    </location>
</feature>
<dbReference type="GO" id="GO:0005634">
    <property type="term" value="C:nucleus"/>
    <property type="evidence" value="ECO:0007669"/>
    <property type="project" value="UniProtKB-SubCell"/>
</dbReference>
<feature type="domain" description="C2H2-type" evidence="13">
    <location>
        <begin position="240"/>
        <end position="264"/>
    </location>
</feature>
<accession>A0A182VWR1</accession>
<evidence type="ECO:0000259" key="13">
    <source>
        <dbReference type="PROSITE" id="PS50157"/>
    </source>
</evidence>
<feature type="domain" description="C2H2-type" evidence="13">
    <location>
        <begin position="426"/>
        <end position="451"/>
    </location>
</feature>
<feature type="region of interest" description="Disordered" evidence="12">
    <location>
        <begin position="549"/>
        <end position="578"/>
    </location>
</feature>
<dbReference type="FunFam" id="3.30.160.60:FF:000508">
    <property type="entry name" value="Myeloid zinc finger 1"/>
    <property type="match status" value="1"/>
</dbReference>
<feature type="domain" description="C2H2-type" evidence="13">
    <location>
        <begin position="381"/>
        <end position="405"/>
    </location>
</feature>
<organism evidence="14 15">
    <name type="scientific">Anopheles minimus</name>
    <dbReference type="NCBI Taxonomy" id="112268"/>
    <lineage>
        <taxon>Eukaryota</taxon>
        <taxon>Metazoa</taxon>
        <taxon>Ecdysozoa</taxon>
        <taxon>Arthropoda</taxon>
        <taxon>Hexapoda</taxon>
        <taxon>Insecta</taxon>
        <taxon>Pterygota</taxon>
        <taxon>Neoptera</taxon>
        <taxon>Endopterygota</taxon>
        <taxon>Diptera</taxon>
        <taxon>Nematocera</taxon>
        <taxon>Culicoidea</taxon>
        <taxon>Culicidae</taxon>
        <taxon>Anophelinae</taxon>
        <taxon>Anopheles</taxon>
    </lineage>
</organism>
<sequence>MDIDTLYLQLLLLLKQEQIACIAKKDTQNKRSKALKCFARLGSEYSQWTPSVAQTRSCLLNRVRFKGISKGMMPNFYDGSRPTMVPTSSNLPVLLGNTVNQGDANSKKLVSTAWCKGTIHYSLTADLAFSFFQQAHFDLEATLQTIDNEVLDGEEGSCPICNKTFSRKTSLLNHIRNHSAEKKYVCEFCQKGFTQQANLRNHVRIHTNERPYVCVDCGKAFTQITNLNNHRRLHTGERPYVCIESNCGRSFAQVTNLNNHMKTHHKTTLYVCNQCPRKFSQVTQLNLHLITNHSSTRGFFCPQCPDKSFKQQSHLQQHMKIHGTNFGYSCTKCEEKFIQESHLLLHMKQHGDYACTMCTMTFNDEVLLKKHVQRHVDGRYLTCPVISCSEGFTMKNHLTKHMQMHHPAVDLKKLGAQPGGNKAPKHFCHYHNCNDSFETADGLSNHLRVAHGLPIALPLSLPVDDKKLIQHGLHGLNGIETPPPPPPHLLHSQLHPAASVMNASFQSYQNQINQANQQQQQQANNGNGDTKQKVLSVSELLNISEQLNQQQQQQVQSHHQQQQQQQQQHLHQQQLHLHQRPDMAMKVDIDQNLDDKMSNFNRIKTELQANMLAQTQNLFGISNTLNNTFNVQPKLICTYCYNVFKTPQTLSRHIEKFHS</sequence>
<dbReference type="GO" id="GO:0000981">
    <property type="term" value="F:DNA-binding transcription factor activity, RNA polymerase II-specific"/>
    <property type="evidence" value="ECO:0007669"/>
    <property type="project" value="TreeGrafter"/>
</dbReference>
<keyword evidence="8" id="KW-0238">DNA-binding</keyword>
<dbReference type="Gene3D" id="3.30.160.60">
    <property type="entry name" value="Classic Zinc Finger"/>
    <property type="match status" value="7"/>
</dbReference>
<dbReference type="FunFam" id="3.30.160.60:FF:002343">
    <property type="entry name" value="Zinc finger protein 33A"/>
    <property type="match status" value="1"/>
</dbReference>
<feature type="domain" description="C2H2-type" evidence="13">
    <location>
        <begin position="156"/>
        <end position="183"/>
    </location>
</feature>
<keyword evidence="4" id="KW-0677">Repeat</keyword>
<evidence type="ECO:0000256" key="11">
    <source>
        <dbReference type="PROSITE-ProRule" id="PRU00042"/>
    </source>
</evidence>
<keyword evidence="3" id="KW-0479">Metal-binding</keyword>
<keyword evidence="9" id="KW-0804">Transcription</keyword>
<dbReference type="GO" id="GO:0008270">
    <property type="term" value="F:zinc ion binding"/>
    <property type="evidence" value="ECO:0007669"/>
    <property type="project" value="UniProtKB-KW"/>
</dbReference>
<dbReference type="AlphaFoldDB" id="A0A182VWR1"/>
<evidence type="ECO:0000256" key="2">
    <source>
        <dbReference type="ARBA" id="ARBA00006991"/>
    </source>
</evidence>
<comment type="subcellular location">
    <subcellularLocation>
        <location evidence="1">Nucleus</location>
    </subcellularLocation>
</comment>
<evidence type="ECO:0000313" key="15">
    <source>
        <dbReference type="Proteomes" id="UP000075920"/>
    </source>
</evidence>
<feature type="domain" description="C2H2-type" evidence="13">
    <location>
        <begin position="270"/>
        <end position="298"/>
    </location>
</feature>
<evidence type="ECO:0000256" key="7">
    <source>
        <dbReference type="ARBA" id="ARBA00023015"/>
    </source>
</evidence>
<evidence type="ECO:0000256" key="9">
    <source>
        <dbReference type="ARBA" id="ARBA00023163"/>
    </source>
</evidence>
<dbReference type="SMART" id="SM00355">
    <property type="entry name" value="ZnF_C2H2"/>
    <property type="match status" value="11"/>
</dbReference>
<evidence type="ECO:0000256" key="5">
    <source>
        <dbReference type="ARBA" id="ARBA00022771"/>
    </source>
</evidence>
<keyword evidence="15" id="KW-1185">Reference proteome</keyword>
<name>A0A182VWR1_9DIPT</name>
<dbReference type="STRING" id="112268.A0A182VWR1"/>
<dbReference type="GO" id="GO:0042802">
    <property type="term" value="F:identical protein binding"/>
    <property type="evidence" value="ECO:0007669"/>
    <property type="project" value="UniProtKB-ARBA"/>
</dbReference>
<protein>
    <recommendedName>
        <fullName evidence="13">C2H2-type domain-containing protein</fullName>
    </recommendedName>
</protein>
<dbReference type="EnsemblMetazoa" id="AMIN002510-RA">
    <property type="protein sequence ID" value="AMIN002510-PA"/>
    <property type="gene ID" value="AMIN002510"/>
</dbReference>
<evidence type="ECO:0000256" key="10">
    <source>
        <dbReference type="ARBA" id="ARBA00023242"/>
    </source>
</evidence>
<proteinExistence type="inferred from homology"/>
<reference evidence="14" key="2">
    <citation type="submission" date="2020-05" db="UniProtKB">
        <authorList>
            <consortium name="EnsemblMetazoa"/>
        </authorList>
    </citation>
    <scope>IDENTIFICATION</scope>
    <source>
        <strain evidence="14">MINIMUS1</strain>
    </source>
</reference>
<keyword evidence="6" id="KW-0862">Zinc</keyword>
<dbReference type="Proteomes" id="UP000075920">
    <property type="component" value="Unassembled WGS sequence"/>
</dbReference>
<dbReference type="Pfam" id="PF00096">
    <property type="entry name" value="zf-C2H2"/>
    <property type="match status" value="8"/>
</dbReference>
<dbReference type="PROSITE" id="PS50157">
    <property type="entry name" value="ZINC_FINGER_C2H2_2"/>
    <property type="match status" value="10"/>
</dbReference>
<dbReference type="VEuPathDB" id="VectorBase:AMIN002510"/>
<dbReference type="PROSITE" id="PS00028">
    <property type="entry name" value="ZINC_FINGER_C2H2_1"/>
    <property type="match status" value="8"/>
</dbReference>
<dbReference type="PANTHER" id="PTHR24381:SF393">
    <property type="entry name" value="CHROMATIN-LINKED ADAPTOR FOR MSL PROTEINS, ISOFORM B"/>
    <property type="match status" value="1"/>
</dbReference>
<keyword evidence="5 11" id="KW-0863">Zinc-finger</keyword>
<evidence type="ECO:0000256" key="12">
    <source>
        <dbReference type="SAM" id="MobiDB-lite"/>
    </source>
</evidence>
<feature type="domain" description="C2H2-type" evidence="13">
    <location>
        <begin position="353"/>
        <end position="380"/>
    </location>
</feature>
<dbReference type="GO" id="GO:0000977">
    <property type="term" value="F:RNA polymerase II transcription regulatory region sequence-specific DNA binding"/>
    <property type="evidence" value="ECO:0007669"/>
    <property type="project" value="TreeGrafter"/>
</dbReference>
<keyword evidence="10" id="KW-0539">Nucleus</keyword>
<comment type="similarity">
    <text evidence="2">Belongs to the krueppel C2H2-type zinc-finger protein family.</text>
</comment>
<evidence type="ECO:0000256" key="1">
    <source>
        <dbReference type="ARBA" id="ARBA00004123"/>
    </source>
</evidence>
<dbReference type="SUPFAM" id="SSF57667">
    <property type="entry name" value="beta-beta-alpha zinc fingers"/>
    <property type="match status" value="5"/>
</dbReference>
<keyword evidence="7" id="KW-0805">Transcription regulation</keyword>
<feature type="domain" description="C2H2-type" evidence="13">
    <location>
        <begin position="184"/>
        <end position="211"/>
    </location>
</feature>